<feature type="compositionally biased region" description="Basic and acidic residues" evidence="1">
    <location>
        <begin position="23"/>
        <end position="34"/>
    </location>
</feature>
<organism evidence="2 3">
    <name type="scientific">Pisum sativum</name>
    <name type="common">Garden pea</name>
    <name type="synonym">Lathyrus oleraceus</name>
    <dbReference type="NCBI Taxonomy" id="3888"/>
    <lineage>
        <taxon>Eukaryota</taxon>
        <taxon>Viridiplantae</taxon>
        <taxon>Streptophyta</taxon>
        <taxon>Embryophyta</taxon>
        <taxon>Tracheophyta</taxon>
        <taxon>Spermatophyta</taxon>
        <taxon>Magnoliopsida</taxon>
        <taxon>eudicotyledons</taxon>
        <taxon>Gunneridae</taxon>
        <taxon>Pentapetalae</taxon>
        <taxon>rosids</taxon>
        <taxon>fabids</taxon>
        <taxon>Fabales</taxon>
        <taxon>Fabaceae</taxon>
        <taxon>Papilionoideae</taxon>
        <taxon>50 kb inversion clade</taxon>
        <taxon>NPAAA clade</taxon>
        <taxon>Hologalegina</taxon>
        <taxon>IRL clade</taxon>
        <taxon>Fabeae</taxon>
        <taxon>Lathyrus</taxon>
    </lineage>
</organism>
<comment type="caution">
    <text evidence="2">The sequence shown here is derived from an EMBL/GenBank/DDBJ whole genome shotgun (WGS) entry which is preliminary data.</text>
</comment>
<proteinExistence type="predicted"/>
<keyword evidence="3" id="KW-1185">Reference proteome</keyword>
<name>A0A9D4X7J7_PEA</name>
<evidence type="ECO:0000313" key="3">
    <source>
        <dbReference type="Proteomes" id="UP001058974"/>
    </source>
</evidence>
<dbReference type="AlphaFoldDB" id="A0A9D4X7J7"/>
<dbReference type="EMBL" id="JAMSHJ010000004">
    <property type="protein sequence ID" value="KAI5415781.1"/>
    <property type="molecule type" value="Genomic_DNA"/>
</dbReference>
<dbReference type="Gramene" id="Psat04G0099200-T1">
    <property type="protein sequence ID" value="KAI5415781.1"/>
    <property type="gene ID" value="KIW84_040992"/>
</dbReference>
<evidence type="ECO:0000256" key="1">
    <source>
        <dbReference type="SAM" id="MobiDB-lite"/>
    </source>
</evidence>
<sequence length="197" mass="22521">MIASAPSDFTEMVNMGMRLEEGVREGRLSKDEASTSKMYGNSFNKKKDNEANAISNRRQRRPQIRRNPTSRQHHHHQASFDPIPMSYAELYPSLVLKNLIQPRNPPHIPELLPWGYKPELRCAFHQGAPGHDIESCYPLKYEVHKLMKNGMVSFEDRALNVKANPLPAHGNEGEARSKTQWKLKFSPLVILTNGHDQ</sequence>
<feature type="region of interest" description="Disordered" evidence="1">
    <location>
        <begin position="23"/>
        <end position="81"/>
    </location>
</feature>
<evidence type="ECO:0000313" key="2">
    <source>
        <dbReference type="EMBL" id="KAI5415781.1"/>
    </source>
</evidence>
<protein>
    <submittedName>
        <fullName evidence="2">Uncharacterized protein</fullName>
    </submittedName>
</protein>
<dbReference type="PANTHER" id="PTHR32108">
    <property type="entry name" value="DNA-DIRECTED RNA POLYMERASE SUBUNIT ALPHA"/>
    <property type="match status" value="1"/>
</dbReference>
<reference evidence="2 3" key="1">
    <citation type="journal article" date="2022" name="Nat. Genet.">
        <title>Improved pea reference genome and pan-genome highlight genomic features and evolutionary characteristics.</title>
        <authorList>
            <person name="Yang T."/>
            <person name="Liu R."/>
            <person name="Luo Y."/>
            <person name="Hu S."/>
            <person name="Wang D."/>
            <person name="Wang C."/>
            <person name="Pandey M.K."/>
            <person name="Ge S."/>
            <person name="Xu Q."/>
            <person name="Li N."/>
            <person name="Li G."/>
            <person name="Huang Y."/>
            <person name="Saxena R.K."/>
            <person name="Ji Y."/>
            <person name="Li M."/>
            <person name="Yan X."/>
            <person name="He Y."/>
            <person name="Liu Y."/>
            <person name="Wang X."/>
            <person name="Xiang C."/>
            <person name="Varshney R.K."/>
            <person name="Ding H."/>
            <person name="Gao S."/>
            <person name="Zong X."/>
        </authorList>
    </citation>
    <scope>NUCLEOTIDE SEQUENCE [LARGE SCALE GENOMIC DNA]</scope>
    <source>
        <strain evidence="2 3">cv. Zhongwan 6</strain>
    </source>
</reference>
<gene>
    <name evidence="2" type="ORF">KIW84_040992</name>
</gene>
<accession>A0A9D4X7J7</accession>
<dbReference type="Proteomes" id="UP001058974">
    <property type="component" value="Chromosome 4"/>
</dbReference>